<name>A0A0Q3GH30_BRADI</name>
<accession>A0A0Q3GH30</accession>
<evidence type="ECO:0000313" key="8">
    <source>
        <dbReference type="EMBL" id="KQK10351.1"/>
    </source>
</evidence>
<feature type="region of interest" description="Disordered" evidence="6">
    <location>
        <begin position="87"/>
        <end position="115"/>
    </location>
</feature>
<evidence type="ECO:0000313" key="9">
    <source>
        <dbReference type="EnsemblPlants" id="KQK10351"/>
    </source>
</evidence>
<evidence type="ECO:0000256" key="1">
    <source>
        <dbReference type="ARBA" id="ARBA00004123"/>
    </source>
</evidence>
<reference evidence="9" key="3">
    <citation type="submission" date="2018-08" db="UniProtKB">
        <authorList>
            <consortium name="EnsemblPlants"/>
        </authorList>
    </citation>
    <scope>IDENTIFICATION</scope>
    <source>
        <strain evidence="9">cv. Bd21</strain>
    </source>
</reference>
<dbReference type="GO" id="GO:0003700">
    <property type="term" value="F:DNA-binding transcription factor activity"/>
    <property type="evidence" value="ECO:0000318"/>
    <property type="project" value="GO_Central"/>
</dbReference>
<keyword evidence="5" id="KW-0539">Nucleus</keyword>
<dbReference type="SMART" id="SM00774">
    <property type="entry name" value="WRKY"/>
    <property type="match status" value="1"/>
</dbReference>
<evidence type="ECO:0000256" key="6">
    <source>
        <dbReference type="SAM" id="MobiDB-lite"/>
    </source>
</evidence>
<dbReference type="EMBL" id="CM000881">
    <property type="protein sequence ID" value="KQK10351.1"/>
    <property type="molecule type" value="Genomic_DNA"/>
</dbReference>
<dbReference type="PANTHER" id="PTHR31282">
    <property type="entry name" value="WRKY TRANSCRIPTION FACTOR 21-RELATED"/>
    <property type="match status" value="1"/>
</dbReference>
<proteinExistence type="predicted"/>
<evidence type="ECO:0000256" key="3">
    <source>
        <dbReference type="ARBA" id="ARBA00023125"/>
    </source>
</evidence>
<dbReference type="InterPro" id="IPR036576">
    <property type="entry name" value="WRKY_dom_sf"/>
</dbReference>
<dbReference type="InterPro" id="IPR003657">
    <property type="entry name" value="WRKY_dom"/>
</dbReference>
<keyword evidence="10" id="KW-1185">Reference proteome</keyword>
<evidence type="ECO:0000256" key="2">
    <source>
        <dbReference type="ARBA" id="ARBA00023015"/>
    </source>
</evidence>
<feature type="compositionally biased region" description="Basic and acidic residues" evidence="6">
    <location>
        <begin position="95"/>
        <end position="106"/>
    </location>
</feature>
<evidence type="ECO:0000256" key="4">
    <source>
        <dbReference type="ARBA" id="ARBA00023163"/>
    </source>
</evidence>
<dbReference type="PROSITE" id="PS50811">
    <property type="entry name" value="WRKY"/>
    <property type="match status" value="1"/>
</dbReference>
<dbReference type="GO" id="GO:0005634">
    <property type="term" value="C:nucleus"/>
    <property type="evidence" value="ECO:0000318"/>
    <property type="project" value="GO_Central"/>
</dbReference>
<dbReference type="STRING" id="15368.A0A0Q3GH30"/>
<dbReference type="KEGG" id="bdi:104583345"/>
<gene>
    <name evidence="9" type="primary">LOC104583345</name>
    <name evidence="8" type="ORF">BRADI_2g53510v3</name>
</gene>
<sequence length="322" mass="34414">MQAQSRLMSSAASAADERYYEAVVRELRRGHELTAQLQAEAARALRGQGQAEATAAFILREVSRAFTVCISIMGGAAPATPLAEAATAPAGAARRPRDDGAPRKTIETSSPNSDGYMWRKYGQKRIMKTRFPRCYYRCSHHRERGCPATKQVQEQQHGDGADHPKTYLVIYVHEHTCRTTPPPSAEPEAPVVARGRLARDDDAVPLDGGRGAKEELERQVLVSSLACVLQGRHTDTTTWGGAPAPGAGSSSSSQLGRVSADDAGASASLNALLATAMPPLTSSLGAGEEEEELDVMDYDVPADTALCFGGPSYGMRDDDMLL</sequence>
<dbReference type="EnsemblPlants" id="KQK10351">
    <property type="protein sequence ID" value="KQK10351"/>
    <property type="gene ID" value="BRADI_2g53510v3"/>
</dbReference>
<keyword evidence="3" id="KW-0238">DNA-binding</keyword>
<keyword evidence="4" id="KW-0804">Transcription</keyword>
<dbReference type="OrthoDB" id="690635at2759"/>
<reference evidence="8" key="2">
    <citation type="submission" date="2017-06" db="EMBL/GenBank/DDBJ databases">
        <title>WGS assembly of Brachypodium distachyon.</title>
        <authorList>
            <consortium name="The International Brachypodium Initiative"/>
            <person name="Lucas S."/>
            <person name="Harmon-Smith M."/>
            <person name="Lail K."/>
            <person name="Tice H."/>
            <person name="Grimwood J."/>
            <person name="Bruce D."/>
            <person name="Barry K."/>
            <person name="Shu S."/>
            <person name="Lindquist E."/>
            <person name="Wang M."/>
            <person name="Pitluck S."/>
            <person name="Vogel J.P."/>
            <person name="Garvin D.F."/>
            <person name="Mockler T.C."/>
            <person name="Schmutz J."/>
            <person name="Rokhsar D."/>
            <person name="Bevan M.W."/>
        </authorList>
    </citation>
    <scope>NUCLEOTIDE SEQUENCE</scope>
    <source>
        <strain evidence="8">Bd21</strain>
    </source>
</reference>
<evidence type="ECO:0000259" key="7">
    <source>
        <dbReference type="PROSITE" id="PS50811"/>
    </source>
</evidence>
<dbReference type="GO" id="GO:0006355">
    <property type="term" value="P:regulation of DNA-templated transcription"/>
    <property type="evidence" value="ECO:0000318"/>
    <property type="project" value="GO_Central"/>
</dbReference>
<dbReference type="Gramene" id="KQK10351">
    <property type="protein sequence ID" value="KQK10351"/>
    <property type="gene ID" value="BRADI_2g53510v3"/>
</dbReference>
<dbReference type="GO" id="GO:0000976">
    <property type="term" value="F:transcription cis-regulatory region binding"/>
    <property type="evidence" value="ECO:0000318"/>
    <property type="project" value="GO_Central"/>
</dbReference>
<feature type="compositionally biased region" description="Low complexity" evidence="6">
    <location>
        <begin position="240"/>
        <end position="253"/>
    </location>
</feature>
<protein>
    <recommendedName>
        <fullName evidence="7">WRKY domain-containing protein</fullName>
    </recommendedName>
</protein>
<feature type="domain" description="WRKY" evidence="7">
    <location>
        <begin position="107"/>
        <end position="157"/>
    </location>
</feature>
<dbReference type="SUPFAM" id="SSF118290">
    <property type="entry name" value="WRKY DNA-binding domain"/>
    <property type="match status" value="1"/>
</dbReference>
<dbReference type="AlphaFoldDB" id="A0A0Q3GH30"/>
<dbReference type="GeneID" id="104583345"/>
<comment type="subcellular location">
    <subcellularLocation>
        <location evidence="1">Nucleus</location>
    </subcellularLocation>
</comment>
<dbReference type="Pfam" id="PF03106">
    <property type="entry name" value="WRKY"/>
    <property type="match status" value="1"/>
</dbReference>
<dbReference type="Gene3D" id="2.20.25.80">
    <property type="entry name" value="WRKY domain"/>
    <property type="match status" value="1"/>
</dbReference>
<keyword evidence="2" id="KW-0805">Transcription regulation</keyword>
<evidence type="ECO:0000313" key="10">
    <source>
        <dbReference type="Proteomes" id="UP000008810"/>
    </source>
</evidence>
<reference evidence="8 9" key="1">
    <citation type="journal article" date="2010" name="Nature">
        <title>Genome sequencing and analysis of the model grass Brachypodium distachyon.</title>
        <authorList>
            <consortium name="International Brachypodium Initiative"/>
        </authorList>
    </citation>
    <scope>NUCLEOTIDE SEQUENCE [LARGE SCALE GENOMIC DNA]</scope>
    <source>
        <strain evidence="8">Bd21</strain>
        <strain evidence="9">cv. Bd21</strain>
    </source>
</reference>
<dbReference type="RefSeq" id="XP_014753928.1">
    <property type="nucleotide sequence ID" value="XM_014898442.2"/>
</dbReference>
<organism evidence="8">
    <name type="scientific">Brachypodium distachyon</name>
    <name type="common">Purple false brome</name>
    <name type="synonym">Trachynia distachya</name>
    <dbReference type="NCBI Taxonomy" id="15368"/>
    <lineage>
        <taxon>Eukaryota</taxon>
        <taxon>Viridiplantae</taxon>
        <taxon>Streptophyta</taxon>
        <taxon>Embryophyta</taxon>
        <taxon>Tracheophyta</taxon>
        <taxon>Spermatophyta</taxon>
        <taxon>Magnoliopsida</taxon>
        <taxon>Liliopsida</taxon>
        <taxon>Poales</taxon>
        <taxon>Poaceae</taxon>
        <taxon>BOP clade</taxon>
        <taxon>Pooideae</taxon>
        <taxon>Stipodae</taxon>
        <taxon>Brachypodieae</taxon>
        <taxon>Brachypodium</taxon>
    </lineage>
</organism>
<dbReference type="InterPro" id="IPR044810">
    <property type="entry name" value="WRKY_plant"/>
</dbReference>
<dbReference type="Proteomes" id="UP000008810">
    <property type="component" value="Chromosome 2"/>
</dbReference>
<evidence type="ECO:0000256" key="5">
    <source>
        <dbReference type="ARBA" id="ARBA00023242"/>
    </source>
</evidence>
<feature type="region of interest" description="Disordered" evidence="6">
    <location>
        <begin position="236"/>
        <end position="259"/>
    </location>
</feature>